<accession>A0A834WXQ8</accession>
<evidence type="ECO:0000256" key="1">
    <source>
        <dbReference type="SAM" id="MobiDB-lite"/>
    </source>
</evidence>
<gene>
    <name evidence="2" type="ORF">G2W53_009377</name>
</gene>
<keyword evidence="3" id="KW-1185">Reference proteome</keyword>
<dbReference type="EMBL" id="JAAIUW010000004">
    <property type="protein sequence ID" value="KAF7834518.1"/>
    <property type="molecule type" value="Genomic_DNA"/>
</dbReference>
<reference evidence="2" key="1">
    <citation type="submission" date="2020-09" db="EMBL/GenBank/DDBJ databases">
        <title>Genome-Enabled Discovery of Anthraquinone Biosynthesis in Senna tora.</title>
        <authorList>
            <person name="Kang S.-H."/>
            <person name="Pandey R.P."/>
            <person name="Lee C.-M."/>
            <person name="Sim J.-S."/>
            <person name="Jeong J.-T."/>
            <person name="Choi B.-S."/>
            <person name="Jung M."/>
            <person name="Ginzburg D."/>
            <person name="Zhao K."/>
            <person name="Won S.Y."/>
            <person name="Oh T.-J."/>
            <person name="Yu Y."/>
            <person name="Kim N.-H."/>
            <person name="Lee O.R."/>
            <person name="Lee T.-H."/>
            <person name="Bashyal P."/>
            <person name="Kim T.-S."/>
            <person name="Lee W.-H."/>
            <person name="Kawkins C."/>
            <person name="Kim C.-K."/>
            <person name="Kim J.S."/>
            <person name="Ahn B.O."/>
            <person name="Rhee S.Y."/>
            <person name="Sohng J.K."/>
        </authorList>
    </citation>
    <scope>NUCLEOTIDE SEQUENCE</scope>
    <source>
        <tissue evidence="2">Leaf</tissue>
    </source>
</reference>
<dbReference type="Proteomes" id="UP000634136">
    <property type="component" value="Unassembled WGS sequence"/>
</dbReference>
<organism evidence="2 3">
    <name type="scientific">Senna tora</name>
    <dbReference type="NCBI Taxonomy" id="362788"/>
    <lineage>
        <taxon>Eukaryota</taxon>
        <taxon>Viridiplantae</taxon>
        <taxon>Streptophyta</taxon>
        <taxon>Embryophyta</taxon>
        <taxon>Tracheophyta</taxon>
        <taxon>Spermatophyta</taxon>
        <taxon>Magnoliopsida</taxon>
        <taxon>eudicotyledons</taxon>
        <taxon>Gunneridae</taxon>
        <taxon>Pentapetalae</taxon>
        <taxon>rosids</taxon>
        <taxon>fabids</taxon>
        <taxon>Fabales</taxon>
        <taxon>Fabaceae</taxon>
        <taxon>Caesalpinioideae</taxon>
        <taxon>Cassia clade</taxon>
        <taxon>Senna</taxon>
    </lineage>
</organism>
<feature type="region of interest" description="Disordered" evidence="1">
    <location>
        <begin position="1"/>
        <end position="20"/>
    </location>
</feature>
<sequence length="20" mass="2280">MRHIRAGSHRDSTNERDNGA</sequence>
<name>A0A834WXQ8_9FABA</name>
<dbReference type="AlphaFoldDB" id="A0A834WXQ8"/>
<feature type="compositionally biased region" description="Basic and acidic residues" evidence="1">
    <location>
        <begin position="8"/>
        <end position="20"/>
    </location>
</feature>
<comment type="caution">
    <text evidence="2">The sequence shown here is derived from an EMBL/GenBank/DDBJ whole genome shotgun (WGS) entry which is preliminary data.</text>
</comment>
<proteinExistence type="predicted"/>
<protein>
    <submittedName>
        <fullName evidence="2">Uncharacterized protein</fullName>
    </submittedName>
</protein>
<evidence type="ECO:0000313" key="2">
    <source>
        <dbReference type="EMBL" id="KAF7834518.1"/>
    </source>
</evidence>
<evidence type="ECO:0000313" key="3">
    <source>
        <dbReference type="Proteomes" id="UP000634136"/>
    </source>
</evidence>